<accession>A0A3B1BFN3</accession>
<evidence type="ECO:0000259" key="2">
    <source>
        <dbReference type="Pfam" id="PF13635"/>
    </source>
</evidence>
<reference evidence="3" key="1">
    <citation type="submission" date="2018-06" db="EMBL/GenBank/DDBJ databases">
        <authorList>
            <person name="Zhirakovskaya E."/>
        </authorList>
    </citation>
    <scope>NUCLEOTIDE SEQUENCE</scope>
</reference>
<gene>
    <name evidence="3" type="ORF">MNBD_IGNAVI01-1031</name>
</gene>
<name>A0A3B1BFN3_9ZZZZ</name>
<dbReference type="InterPro" id="IPR027417">
    <property type="entry name" value="P-loop_NTPase"/>
</dbReference>
<proteinExistence type="predicted"/>
<dbReference type="InterPro" id="IPR025420">
    <property type="entry name" value="DUF4143"/>
</dbReference>
<organism evidence="3">
    <name type="scientific">hydrothermal vent metagenome</name>
    <dbReference type="NCBI Taxonomy" id="652676"/>
    <lineage>
        <taxon>unclassified sequences</taxon>
        <taxon>metagenomes</taxon>
        <taxon>ecological metagenomes</taxon>
    </lineage>
</organism>
<dbReference type="PANTHER" id="PTHR43566:SF1">
    <property type="entry name" value="AAA+ ATPASE DOMAIN-CONTAINING PROTEIN"/>
    <property type="match status" value="1"/>
</dbReference>
<dbReference type="AlphaFoldDB" id="A0A3B1BFN3"/>
<dbReference type="PANTHER" id="PTHR43566">
    <property type="entry name" value="CONSERVED PROTEIN"/>
    <property type="match status" value="1"/>
</dbReference>
<dbReference type="InterPro" id="IPR041682">
    <property type="entry name" value="AAA_14"/>
</dbReference>
<dbReference type="EMBL" id="UOGD01000002">
    <property type="protein sequence ID" value="VAX14922.1"/>
    <property type="molecule type" value="Genomic_DNA"/>
</dbReference>
<dbReference type="SUPFAM" id="SSF52540">
    <property type="entry name" value="P-loop containing nucleoside triphosphate hydrolases"/>
    <property type="match status" value="1"/>
</dbReference>
<feature type="domain" description="AAA" evidence="1">
    <location>
        <begin position="22"/>
        <end position="151"/>
    </location>
</feature>
<feature type="domain" description="DUF4143" evidence="2">
    <location>
        <begin position="196"/>
        <end position="353"/>
    </location>
</feature>
<sequence>MNYIRPQYYILKKRLREKRKFIQVIIGPRQIGKTTLITQFVQIEKYLFHYTTADSVETTNKLWITQQWEAARIKLKSSKAKQLILIIDEIQKIDNWSEIVKKEWDKDSLNKTNIKLVILGSSTLMVKKGLTESLAGRFEILYLGHWSLTEINNAFCIKAEKFAWYGGYPGSYQLIKNEQRWKEYVKDSIIETTVSKDILMLNRVNKPALLKHLFEIGCLYSGQILSYTKILGQMQDIGNTVTLSHYLKLLDEAGLITGLQKYSIQPFRQKASSPKFQVYNSALISAQLSETYSEIRKQPEKWGRIVETAVGAHLVNAAKTENFKLFYWRHVNNEVDFVLKYNDIIIGIEMKSGASGTKKGIEVFNKMFNPNKLLLVGSEGIPWQEFLKINPVELF</sequence>
<dbReference type="Pfam" id="PF13635">
    <property type="entry name" value="DUF4143"/>
    <property type="match status" value="1"/>
</dbReference>
<dbReference type="Pfam" id="PF13173">
    <property type="entry name" value="AAA_14"/>
    <property type="match status" value="1"/>
</dbReference>
<evidence type="ECO:0000259" key="1">
    <source>
        <dbReference type="Pfam" id="PF13173"/>
    </source>
</evidence>
<dbReference type="Gene3D" id="3.40.50.300">
    <property type="entry name" value="P-loop containing nucleotide triphosphate hydrolases"/>
    <property type="match status" value="1"/>
</dbReference>
<protein>
    <submittedName>
        <fullName evidence="3">Archaeal ATPase</fullName>
    </submittedName>
</protein>
<evidence type="ECO:0000313" key="3">
    <source>
        <dbReference type="EMBL" id="VAX14922.1"/>
    </source>
</evidence>